<dbReference type="AlphaFoldDB" id="A0AAN9BGW6"/>
<keyword evidence="2" id="KW-1185">Reference proteome</keyword>
<accession>A0AAN9BGW6</accession>
<name>A0AAN9BGW6_9CAEN</name>
<sequence>MRRLASGCTTDAHPLYSLFMRRLSHCIFQWDEADPTALKTAKRVELVRHGFVNPSDQDVISRIGRRELALHCHRATRSTDDIQVLIQQLLDALGGEQGVDTMGVPLFNTSRMMEEWLKAKRHIPCLQDPPGIELYTVTGTMQKGGQLLNTYRCARSSTSLESFHLHLNCFIPGSTASDLHFQAYMVEGLARWNQDRAQAATSVSSNLGTYSRRLRHVANQLSVELLDEPLYPDFSMPNHQLSIILPL</sequence>
<comment type="caution">
    <text evidence="1">The sequence shown here is derived from an EMBL/GenBank/DDBJ whole genome shotgun (WGS) entry which is preliminary data.</text>
</comment>
<evidence type="ECO:0000313" key="1">
    <source>
        <dbReference type="EMBL" id="KAK7105237.1"/>
    </source>
</evidence>
<dbReference type="PANTHER" id="PTHR24401:SF29">
    <property type="entry name" value="SI:CH211-243P7.3-RELATED"/>
    <property type="match status" value="1"/>
</dbReference>
<organism evidence="1 2">
    <name type="scientific">Littorina saxatilis</name>
    <dbReference type="NCBI Taxonomy" id="31220"/>
    <lineage>
        <taxon>Eukaryota</taxon>
        <taxon>Metazoa</taxon>
        <taxon>Spiralia</taxon>
        <taxon>Lophotrochozoa</taxon>
        <taxon>Mollusca</taxon>
        <taxon>Gastropoda</taxon>
        <taxon>Caenogastropoda</taxon>
        <taxon>Littorinimorpha</taxon>
        <taxon>Littorinoidea</taxon>
        <taxon>Littorinidae</taxon>
        <taxon>Littorina</taxon>
    </lineage>
</organism>
<dbReference type="Proteomes" id="UP001374579">
    <property type="component" value="Unassembled WGS sequence"/>
</dbReference>
<dbReference type="PANTHER" id="PTHR24401">
    <property type="entry name" value="SI:CH211-243P7.3-RELATED"/>
    <property type="match status" value="1"/>
</dbReference>
<proteinExistence type="predicted"/>
<dbReference type="EMBL" id="JBAMIC010000007">
    <property type="protein sequence ID" value="KAK7105237.1"/>
    <property type="molecule type" value="Genomic_DNA"/>
</dbReference>
<reference evidence="1 2" key="1">
    <citation type="submission" date="2024-02" db="EMBL/GenBank/DDBJ databases">
        <title>Chromosome-scale genome assembly of the rough periwinkle Littorina saxatilis.</title>
        <authorList>
            <person name="De Jode A."/>
            <person name="Faria R."/>
            <person name="Formenti G."/>
            <person name="Sims Y."/>
            <person name="Smith T.P."/>
            <person name="Tracey A."/>
            <person name="Wood J.M.D."/>
            <person name="Zagrodzka Z.B."/>
            <person name="Johannesson K."/>
            <person name="Butlin R.K."/>
            <person name="Leder E.H."/>
        </authorList>
    </citation>
    <scope>NUCLEOTIDE SEQUENCE [LARGE SCALE GENOMIC DNA]</scope>
    <source>
        <strain evidence="1">Snail1</strain>
        <tissue evidence="1">Muscle</tissue>
    </source>
</reference>
<gene>
    <name evidence="1" type="ORF">V1264_016643</name>
</gene>
<evidence type="ECO:0000313" key="2">
    <source>
        <dbReference type="Proteomes" id="UP001374579"/>
    </source>
</evidence>
<protein>
    <submittedName>
        <fullName evidence="1">Uncharacterized protein</fullName>
    </submittedName>
</protein>